<evidence type="ECO:0000313" key="1">
    <source>
        <dbReference type="EMBL" id="KIO00638.1"/>
    </source>
</evidence>
<reference evidence="1 2" key="1">
    <citation type="submission" date="2014-04" db="EMBL/GenBank/DDBJ databases">
        <authorList>
            <consortium name="DOE Joint Genome Institute"/>
            <person name="Kuo A."/>
            <person name="Kohler A."/>
            <person name="Costa M.D."/>
            <person name="Nagy L.G."/>
            <person name="Floudas D."/>
            <person name="Copeland A."/>
            <person name="Barry K.W."/>
            <person name="Cichocki N."/>
            <person name="Veneault-Fourrey C."/>
            <person name="LaButti K."/>
            <person name="Lindquist E.A."/>
            <person name="Lipzen A."/>
            <person name="Lundell T."/>
            <person name="Morin E."/>
            <person name="Murat C."/>
            <person name="Sun H."/>
            <person name="Tunlid A."/>
            <person name="Henrissat B."/>
            <person name="Grigoriev I.V."/>
            <person name="Hibbett D.S."/>
            <person name="Martin F."/>
            <person name="Nordberg H.P."/>
            <person name="Cantor M.N."/>
            <person name="Hua S.X."/>
        </authorList>
    </citation>
    <scope>NUCLEOTIDE SEQUENCE [LARGE SCALE GENOMIC DNA]</scope>
    <source>
        <strain evidence="1 2">Marx 270</strain>
    </source>
</reference>
<keyword evidence="2" id="KW-1185">Reference proteome</keyword>
<dbReference type="AlphaFoldDB" id="A0A0C3IUU0"/>
<dbReference type="HOGENOM" id="CLU_098889_0_0_1"/>
<feature type="non-terminal residue" evidence="1">
    <location>
        <position position="246"/>
    </location>
</feature>
<dbReference type="InParanoid" id="A0A0C3IUU0"/>
<name>A0A0C3IUU0_PISTI</name>
<protein>
    <submittedName>
        <fullName evidence="1">Uncharacterized protein</fullName>
    </submittedName>
</protein>
<evidence type="ECO:0000313" key="2">
    <source>
        <dbReference type="Proteomes" id="UP000054217"/>
    </source>
</evidence>
<sequence length="246" mass="26839">MRSNLLEFRIPIPLFPTCLHLPGIKSRSSRSKFPTASKPFLDFSFHTAPLGMILGNSPFTLPLVARFPEVMFHNVLEPTTRELLEPFRRLSISSAEILIPVADPRDISEPHSSDSDLSLDKIFRSPESPAFCPAFPGGFDFDEPFDPPTECQELSPLSELTSSSSPPSSDSELAAEQLLLPSHSLIANSATSLSTQIPVQNSLASTLLNSAPILPRIPIQIPVPPRIMSGARDMPLRGSNKAPKFS</sequence>
<gene>
    <name evidence="1" type="ORF">M404DRAFT_29329</name>
</gene>
<reference evidence="2" key="2">
    <citation type="submission" date="2015-01" db="EMBL/GenBank/DDBJ databases">
        <title>Evolutionary Origins and Diversification of the Mycorrhizal Mutualists.</title>
        <authorList>
            <consortium name="DOE Joint Genome Institute"/>
            <consortium name="Mycorrhizal Genomics Consortium"/>
            <person name="Kohler A."/>
            <person name="Kuo A."/>
            <person name="Nagy L.G."/>
            <person name="Floudas D."/>
            <person name="Copeland A."/>
            <person name="Barry K.W."/>
            <person name="Cichocki N."/>
            <person name="Veneault-Fourrey C."/>
            <person name="LaButti K."/>
            <person name="Lindquist E.A."/>
            <person name="Lipzen A."/>
            <person name="Lundell T."/>
            <person name="Morin E."/>
            <person name="Murat C."/>
            <person name="Riley R."/>
            <person name="Ohm R."/>
            <person name="Sun H."/>
            <person name="Tunlid A."/>
            <person name="Henrissat B."/>
            <person name="Grigoriev I.V."/>
            <person name="Hibbett D.S."/>
            <person name="Martin F."/>
        </authorList>
    </citation>
    <scope>NUCLEOTIDE SEQUENCE [LARGE SCALE GENOMIC DNA]</scope>
    <source>
        <strain evidence="2">Marx 270</strain>
    </source>
</reference>
<organism evidence="1 2">
    <name type="scientific">Pisolithus tinctorius Marx 270</name>
    <dbReference type="NCBI Taxonomy" id="870435"/>
    <lineage>
        <taxon>Eukaryota</taxon>
        <taxon>Fungi</taxon>
        <taxon>Dikarya</taxon>
        <taxon>Basidiomycota</taxon>
        <taxon>Agaricomycotina</taxon>
        <taxon>Agaricomycetes</taxon>
        <taxon>Agaricomycetidae</taxon>
        <taxon>Boletales</taxon>
        <taxon>Sclerodermatineae</taxon>
        <taxon>Pisolithaceae</taxon>
        <taxon>Pisolithus</taxon>
    </lineage>
</organism>
<dbReference type="EMBL" id="KN831994">
    <property type="protein sequence ID" value="KIO00638.1"/>
    <property type="molecule type" value="Genomic_DNA"/>
</dbReference>
<dbReference type="Proteomes" id="UP000054217">
    <property type="component" value="Unassembled WGS sequence"/>
</dbReference>
<accession>A0A0C3IUU0</accession>
<proteinExistence type="predicted"/>